<evidence type="ECO:0000256" key="6">
    <source>
        <dbReference type="RuleBase" id="RU003616"/>
    </source>
</evidence>
<dbReference type="InterPro" id="IPR033308">
    <property type="entry name" value="PGAP5/Cdc1/Ted1"/>
</dbReference>
<evidence type="ECO:0000256" key="5">
    <source>
        <dbReference type="PROSITE-ProRule" id="PRU00285"/>
    </source>
</evidence>
<sequence>MALRALVPSILGRDWWNTWDYPERIMDQCFGMQLLDDDLLPPRVYRGYLIHPRTQTSIANSGQSEVKNDDKQFQVALNVKQFKPEEIEVKIVDNCIVVHGKHEERNDENGSFSAREFTRRYMLPQACEGDTVTSSLSPDGVLTIVAPKKAIEAPPKQERQVPVSVEDSKTKEGELEMIVLFKKSRCTVKFTFLIILLVVIIVEWLEYSFTPLLFWPKLSHLFTSHNSIKLLIVGDPQLIGYRNSAPGLFGSIIRWDADRYVRKTFALAYNYVNPDIVVFLGDNLDEGEIATEEEFIIYFKRFCDIFKEVDFNKALIVPGDNDIGGEGAPPQPFFVKRFNRYFRDDVFIRYQFLEFIKINYITHSSSYRIAPNVSESSFRVVLSHIPLTPKYSSFVNRVIPYVQPHIILSAHDHKSLHIVAERKTGIIIQTPSMADLTSCSFNISDSTIHEIIAPTCSYRMGTNKMGYGVLIINKSGEVSYNVLWLPSRFRQLFILLFLLATCYPMSPPPIFM</sequence>
<dbReference type="InterPro" id="IPR029052">
    <property type="entry name" value="Metallo-depent_PP-like"/>
</dbReference>
<comment type="caution">
    <text evidence="9">The sequence shown here is derived from an EMBL/GenBank/DDBJ whole genome shotgun (WGS) entry which is preliminary data.</text>
</comment>
<dbReference type="PROSITE" id="PS01031">
    <property type="entry name" value="SHSP"/>
    <property type="match status" value="1"/>
</dbReference>
<proteinExistence type="inferred from homology"/>
<evidence type="ECO:0000256" key="3">
    <source>
        <dbReference type="ARBA" id="ARBA00022989"/>
    </source>
</evidence>
<dbReference type="InterPro" id="IPR002068">
    <property type="entry name" value="A-crystallin/Hsp20_dom"/>
</dbReference>
<dbReference type="SUPFAM" id="SSF49764">
    <property type="entry name" value="HSP20-like chaperones"/>
    <property type="match status" value="1"/>
</dbReference>
<dbReference type="GO" id="GO:0005783">
    <property type="term" value="C:endoplasmic reticulum"/>
    <property type="evidence" value="ECO:0007669"/>
    <property type="project" value="TreeGrafter"/>
</dbReference>
<dbReference type="GO" id="GO:0009408">
    <property type="term" value="P:response to heat"/>
    <property type="evidence" value="ECO:0007669"/>
    <property type="project" value="UniProtKB-ARBA"/>
</dbReference>
<dbReference type="InterPro" id="IPR004843">
    <property type="entry name" value="Calcineurin-like_PHP"/>
</dbReference>
<dbReference type="CDD" id="cd06526">
    <property type="entry name" value="metazoan_ACD"/>
    <property type="match status" value="1"/>
</dbReference>
<evidence type="ECO:0000256" key="1">
    <source>
        <dbReference type="ARBA" id="ARBA00004141"/>
    </source>
</evidence>
<dbReference type="SUPFAM" id="SSF56300">
    <property type="entry name" value="Metallo-dependent phosphatases"/>
    <property type="match status" value="1"/>
</dbReference>
<dbReference type="Pfam" id="PF00011">
    <property type="entry name" value="HSP20"/>
    <property type="match status" value="1"/>
</dbReference>
<feature type="domain" description="SHSP" evidence="8">
    <location>
        <begin position="54"/>
        <end position="166"/>
    </location>
</feature>
<keyword evidence="3 7" id="KW-1133">Transmembrane helix</keyword>
<accession>A0A8T0EEW6</accession>
<dbReference type="PANTHER" id="PTHR13315">
    <property type="entry name" value="METALLO PHOSPHOESTERASE RELATED"/>
    <property type="match status" value="1"/>
</dbReference>
<keyword evidence="10" id="KW-1185">Reference proteome</keyword>
<evidence type="ECO:0000259" key="8">
    <source>
        <dbReference type="PROSITE" id="PS01031"/>
    </source>
</evidence>
<evidence type="ECO:0000256" key="4">
    <source>
        <dbReference type="ARBA" id="ARBA00023136"/>
    </source>
</evidence>
<dbReference type="GO" id="GO:0016020">
    <property type="term" value="C:membrane"/>
    <property type="evidence" value="ECO:0007669"/>
    <property type="project" value="UniProtKB-SubCell"/>
</dbReference>
<dbReference type="PANTHER" id="PTHR13315:SF4">
    <property type="entry name" value="METALLOPHOSPHOESTERASE, ISOFORM E"/>
    <property type="match status" value="1"/>
</dbReference>
<reference evidence="9" key="2">
    <citation type="submission" date="2020-06" db="EMBL/GenBank/DDBJ databases">
        <authorList>
            <person name="Sheffer M."/>
        </authorList>
    </citation>
    <scope>NUCLEOTIDE SEQUENCE</scope>
</reference>
<keyword evidence="4 7" id="KW-0472">Membrane</keyword>
<dbReference type="InterPro" id="IPR001436">
    <property type="entry name" value="Alpha-crystallin/sHSP_animal"/>
</dbReference>
<dbReference type="Gene3D" id="2.60.40.790">
    <property type="match status" value="1"/>
</dbReference>
<dbReference type="Gene3D" id="3.60.21.10">
    <property type="match status" value="1"/>
</dbReference>
<organism evidence="9 10">
    <name type="scientific">Argiope bruennichi</name>
    <name type="common">Wasp spider</name>
    <name type="synonym">Aranea bruennichi</name>
    <dbReference type="NCBI Taxonomy" id="94029"/>
    <lineage>
        <taxon>Eukaryota</taxon>
        <taxon>Metazoa</taxon>
        <taxon>Ecdysozoa</taxon>
        <taxon>Arthropoda</taxon>
        <taxon>Chelicerata</taxon>
        <taxon>Arachnida</taxon>
        <taxon>Araneae</taxon>
        <taxon>Araneomorphae</taxon>
        <taxon>Entelegynae</taxon>
        <taxon>Araneoidea</taxon>
        <taxon>Araneidae</taxon>
        <taxon>Argiope</taxon>
    </lineage>
</organism>
<dbReference type="Proteomes" id="UP000807504">
    <property type="component" value="Unassembled WGS sequence"/>
</dbReference>
<dbReference type="EMBL" id="JABXBU010002228">
    <property type="protein sequence ID" value="KAF8771190.1"/>
    <property type="molecule type" value="Genomic_DNA"/>
</dbReference>
<dbReference type="PRINTS" id="PR00299">
    <property type="entry name" value="ACRYSTALLIN"/>
</dbReference>
<evidence type="ECO:0000313" key="10">
    <source>
        <dbReference type="Proteomes" id="UP000807504"/>
    </source>
</evidence>
<dbReference type="InterPro" id="IPR008978">
    <property type="entry name" value="HSP20-like_chaperone"/>
</dbReference>
<reference evidence="9" key="1">
    <citation type="journal article" date="2020" name="bioRxiv">
        <title>Chromosome-level reference genome of the European wasp spider Argiope bruennichi: a resource for studies on range expansion and evolutionary adaptation.</title>
        <authorList>
            <person name="Sheffer M.M."/>
            <person name="Hoppe A."/>
            <person name="Krehenwinkel H."/>
            <person name="Uhl G."/>
            <person name="Kuss A.W."/>
            <person name="Jensen L."/>
            <person name="Jensen C."/>
            <person name="Gillespie R.G."/>
            <person name="Hoff K.J."/>
            <person name="Prost S."/>
        </authorList>
    </citation>
    <scope>NUCLEOTIDE SEQUENCE</scope>
</reference>
<dbReference type="Pfam" id="PF00149">
    <property type="entry name" value="Metallophos"/>
    <property type="match status" value="1"/>
</dbReference>
<comment type="subcellular location">
    <subcellularLocation>
        <location evidence="1">Membrane</location>
        <topology evidence="1">Multi-pass membrane protein</topology>
    </subcellularLocation>
</comment>
<evidence type="ECO:0000256" key="2">
    <source>
        <dbReference type="ARBA" id="ARBA00022692"/>
    </source>
</evidence>
<dbReference type="AlphaFoldDB" id="A0A8T0EEW6"/>
<name>A0A8T0EEW6_ARGBR</name>
<comment type="similarity">
    <text evidence="5 6">Belongs to the small heat shock protein (HSP20) family.</text>
</comment>
<evidence type="ECO:0000313" key="9">
    <source>
        <dbReference type="EMBL" id="KAF8771190.1"/>
    </source>
</evidence>
<feature type="transmembrane region" description="Helical" evidence="7">
    <location>
        <begin position="190"/>
        <end position="215"/>
    </location>
</feature>
<gene>
    <name evidence="9" type="ORF">HNY73_018640</name>
</gene>
<dbReference type="GO" id="GO:0016787">
    <property type="term" value="F:hydrolase activity"/>
    <property type="evidence" value="ECO:0007669"/>
    <property type="project" value="InterPro"/>
</dbReference>
<keyword evidence="2 7" id="KW-0812">Transmembrane</keyword>
<evidence type="ECO:0000256" key="7">
    <source>
        <dbReference type="SAM" id="Phobius"/>
    </source>
</evidence>
<dbReference type="GO" id="GO:0006506">
    <property type="term" value="P:GPI anchor biosynthetic process"/>
    <property type="evidence" value="ECO:0007669"/>
    <property type="project" value="InterPro"/>
</dbReference>
<protein>
    <submittedName>
        <fullName evidence="9">Protein lethal(2)essential for life like protein</fullName>
    </submittedName>
</protein>